<dbReference type="InterPro" id="IPR036420">
    <property type="entry name" value="BRCT_dom_sf"/>
</dbReference>
<reference evidence="7 8" key="1">
    <citation type="journal article" date="2003" name="Genome Res.">
        <title>Integrated mapping, chromosomal sequencing and sequence analysis of Cryptosporidium parvum.</title>
        <authorList>
            <person name="Bankier A.T."/>
            <person name="Spriggs H.F."/>
            <person name="Fartmann B."/>
            <person name="Konfortov B.A."/>
            <person name="Madera M."/>
            <person name="Vogel C."/>
            <person name="Teichmann S.A."/>
            <person name="Ivens A."/>
            <person name="Dear P.H."/>
        </authorList>
    </citation>
    <scope>NUCLEOTIDE SEQUENCE [LARGE SCALE GENOMIC DNA]</scope>
    <source>
        <strain evidence="7 8">Iowa</strain>
    </source>
</reference>
<proteinExistence type="predicted"/>
<evidence type="ECO:0000256" key="4">
    <source>
        <dbReference type="SAM" id="MobiDB-lite"/>
    </source>
</evidence>
<feature type="region of interest" description="Disordered" evidence="4">
    <location>
        <begin position="182"/>
        <end position="220"/>
    </location>
</feature>
<evidence type="ECO:0000256" key="3">
    <source>
        <dbReference type="ARBA" id="ARBA00023242"/>
    </source>
</evidence>
<dbReference type="Pfam" id="PF16770">
    <property type="entry name" value="RTT107_BRCT_5"/>
    <property type="match status" value="1"/>
</dbReference>
<name>A0A7G2HL04_CRYPV</name>
<evidence type="ECO:0000259" key="6">
    <source>
        <dbReference type="Pfam" id="PF16770"/>
    </source>
</evidence>
<dbReference type="PANTHER" id="PTHR23196">
    <property type="entry name" value="PAX TRANSCRIPTION ACTIVATION DOMAIN INTERACTING PROTEIN"/>
    <property type="match status" value="1"/>
</dbReference>
<dbReference type="Pfam" id="PF16589">
    <property type="entry name" value="BRCT_2"/>
    <property type="match status" value="1"/>
</dbReference>
<evidence type="ECO:0000256" key="1">
    <source>
        <dbReference type="ARBA" id="ARBA00004123"/>
    </source>
</evidence>
<dbReference type="InterPro" id="IPR008984">
    <property type="entry name" value="SMAD_FHA_dom_sf"/>
</dbReference>
<keyword evidence="3" id="KW-0539">Nucleus</keyword>
<evidence type="ECO:0000259" key="5">
    <source>
        <dbReference type="Pfam" id="PF16589"/>
    </source>
</evidence>
<comment type="subcellular location">
    <subcellularLocation>
        <location evidence="1">Nucleus</location>
    </subcellularLocation>
</comment>
<dbReference type="PANTHER" id="PTHR23196:SF1">
    <property type="entry name" value="PAX-INTERACTING PROTEIN 1"/>
    <property type="match status" value="1"/>
</dbReference>
<accession>A0A7G2HL04</accession>
<dbReference type="SUPFAM" id="SSF49879">
    <property type="entry name" value="SMAD/FHA domain"/>
    <property type="match status" value="1"/>
</dbReference>
<sequence length="447" mass="51565">MYIRSESEEELKHGEEIDEVGCLLIFDETYKSVIDSFPLNEGKNYVCGSTRSVFEPINEKSKKRAKNTKFKGNSKINNEDYHAIIYVEHGEFFVEDNNTDIGTFRKNLKYKIQPNCKYELIPGEDLYFGNLKTKLIRYDSMDSIETPRWKRHSIENNDNNHHQIQLENIEESPKTNHIEDIDLNKSKKKSLGNESTSTLNDDIENDSLLSNRPKRKSPKCIKDEKMNNLPLLKSNNTDKVILLWTGCTPTSKDMELIKRANITSIDSEDLEFMSDQVTHVVSSSIKRTLKFLWAISKGLPIISPSTLRNILNSNRNKDLSYNEFNDLCMNQLLSDLEGEKKFGFSLKNSICKAQNNIPIFNNYKFVISPNIKVPSISEISWLLKSSNAEIIQFEKANKIQDKSNLIFIGTVLDSNKLFKNQKIYSIDFIFDSIIKQEIDISKNIIKI</sequence>
<dbReference type="Gene3D" id="3.40.50.10190">
    <property type="entry name" value="BRCT domain"/>
    <property type="match status" value="2"/>
</dbReference>
<dbReference type="Gene3D" id="2.60.200.20">
    <property type="match status" value="1"/>
</dbReference>
<gene>
    <name evidence="7" type="ORF">1MB.10</name>
</gene>
<keyword evidence="2" id="KW-0227">DNA damage</keyword>
<dbReference type="InterPro" id="IPR001357">
    <property type="entry name" value="BRCT_dom"/>
</dbReference>
<dbReference type="AlphaFoldDB" id="A0A7G2HL04"/>
<dbReference type="GO" id="GO:0005634">
    <property type="term" value="C:nucleus"/>
    <property type="evidence" value="ECO:0007669"/>
    <property type="project" value="UniProtKB-SubCell"/>
</dbReference>
<dbReference type="SUPFAM" id="SSF52113">
    <property type="entry name" value="BRCT domain"/>
    <property type="match status" value="1"/>
</dbReference>
<dbReference type="Proteomes" id="UP000242991">
    <property type="component" value="Chromosome 6"/>
</dbReference>
<dbReference type="CDD" id="cd22665">
    <property type="entry name" value="FHA_MDC1"/>
    <property type="match status" value="1"/>
</dbReference>
<evidence type="ECO:0000313" key="7">
    <source>
        <dbReference type="EMBL" id="CAD98629.1"/>
    </source>
</evidence>
<dbReference type="EMBL" id="BX538350">
    <property type="protein sequence ID" value="CAD98629.1"/>
    <property type="molecule type" value="Genomic_DNA"/>
</dbReference>
<feature type="domain" description="BRCT" evidence="6">
    <location>
        <begin position="233"/>
        <end position="318"/>
    </location>
</feature>
<evidence type="ECO:0000313" key="8">
    <source>
        <dbReference type="Proteomes" id="UP000242991"/>
    </source>
</evidence>
<protein>
    <recommendedName>
        <fullName evidence="5 6">BRCT domain-containing protein</fullName>
    </recommendedName>
</protein>
<dbReference type="VEuPathDB" id="CryptoDB:CPATCC_0012260"/>
<feature type="domain" description="BRCT" evidence="5">
    <location>
        <begin position="358"/>
        <end position="439"/>
    </location>
</feature>
<dbReference type="InterPro" id="IPR051579">
    <property type="entry name" value="DDR_Transcriptional_Reg"/>
</dbReference>
<dbReference type="GO" id="GO:0006974">
    <property type="term" value="P:DNA damage response"/>
    <property type="evidence" value="ECO:0007669"/>
    <property type="project" value="UniProtKB-KW"/>
</dbReference>
<evidence type="ECO:0000256" key="2">
    <source>
        <dbReference type="ARBA" id="ARBA00022763"/>
    </source>
</evidence>
<organism evidence="7 8">
    <name type="scientific">Cryptosporidium parvum</name>
    <dbReference type="NCBI Taxonomy" id="5807"/>
    <lineage>
        <taxon>Eukaryota</taxon>
        <taxon>Sar</taxon>
        <taxon>Alveolata</taxon>
        <taxon>Apicomplexa</taxon>
        <taxon>Conoidasida</taxon>
        <taxon>Coccidia</taxon>
        <taxon>Eucoccidiorida</taxon>
        <taxon>Eimeriorina</taxon>
        <taxon>Cryptosporidiidae</taxon>
        <taxon>Cryptosporidium</taxon>
    </lineage>
</organism>